<gene>
    <name evidence="1" type="ORF">OJF2_10330</name>
</gene>
<evidence type="ECO:0000313" key="1">
    <source>
        <dbReference type="EMBL" id="QEH32556.1"/>
    </source>
</evidence>
<protein>
    <recommendedName>
        <fullName evidence="3">Nucleotide-diphospho-sugar transferase</fullName>
    </recommendedName>
</protein>
<dbReference type="Proteomes" id="UP000324233">
    <property type="component" value="Chromosome"/>
</dbReference>
<evidence type="ECO:0008006" key="3">
    <source>
        <dbReference type="Google" id="ProtNLM"/>
    </source>
</evidence>
<name>A0A5B9VVS6_9BACT</name>
<proteinExistence type="predicted"/>
<dbReference type="KEGG" id="agv:OJF2_10330"/>
<sequence>MAIDFRPVLMVLSPSSLPYAGTCLESLVRHATEPMDLALITDRPGDKSRLADVMGPIAEGSRHRWAVYDQADADARADDRFRGLEHVREFRRGHPCWRKVTDPPLFVEEGREMIILDPDVYFPAPFRFEPTPRAGLRLMWQRPNCLYPPEVVRRAFDRGVRMADHTDIGICQATNSLDWRWIDDLIGRLGGADLPARCPHVESIVWAALAMRVGGSYLDPRLWFCWQNTPWKRLRMQLLRANGLAIVAREDLRGLKCFHGGGRAKHWIPQMVAAGLFDAGPPPDLPAREIPFEEYRREQFDRKQLTRRLAARVGIGRIIGSPA</sequence>
<dbReference type="OrthoDB" id="111634at2"/>
<reference evidence="1 2" key="1">
    <citation type="submission" date="2019-08" db="EMBL/GenBank/DDBJ databases">
        <title>Deep-cultivation of Planctomycetes and their phenomic and genomic characterization uncovers novel biology.</title>
        <authorList>
            <person name="Wiegand S."/>
            <person name="Jogler M."/>
            <person name="Boedeker C."/>
            <person name="Pinto D."/>
            <person name="Vollmers J."/>
            <person name="Rivas-Marin E."/>
            <person name="Kohn T."/>
            <person name="Peeters S.H."/>
            <person name="Heuer A."/>
            <person name="Rast P."/>
            <person name="Oberbeckmann S."/>
            <person name="Bunk B."/>
            <person name="Jeske O."/>
            <person name="Meyerdierks A."/>
            <person name="Storesund J.E."/>
            <person name="Kallscheuer N."/>
            <person name="Luecker S."/>
            <person name="Lage O.M."/>
            <person name="Pohl T."/>
            <person name="Merkel B.J."/>
            <person name="Hornburger P."/>
            <person name="Mueller R.-W."/>
            <person name="Bruemmer F."/>
            <person name="Labrenz M."/>
            <person name="Spormann A.M."/>
            <person name="Op den Camp H."/>
            <person name="Overmann J."/>
            <person name="Amann R."/>
            <person name="Jetten M.S.M."/>
            <person name="Mascher T."/>
            <person name="Medema M.H."/>
            <person name="Devos D.P."/>
            <person name="Kaster A.-K."/>
            <person name="Ovreas L."/>
            <person name="Rohde M."/>
            <person name="Galperin M.Y."/>
            <person name="Jogler C."/>
        </authorList>
    </citation>
    <scope>NUCLEOTIDE SEQUENCE [LARGE SCALE GENOMIC DNA]</scope>
    <source>
        <strain evidence="1 2">OJF2</strain>
    </source>
</reference>
<organism evidence="1 2">
    <name type="scientific">Aquisphaera giovannonii</name>
    <dbReference type="NCBI Taxonomy" id="406548"/>
    <lineage>
        <taxon>Bacteria</taxon>
        <taxon>Pseudomonadati</taxon>
        <taxon>Planctomycetota</taxon>
        <taxon>Planctomycetia</taxon>
        <taxon>Isosphaerales</taxon>
        <taxon>Isosphaeraceae</taxon>
        <taxon>Aquisphaera</taxon>
    </lineage>
</organism>
<keyword evidence="2" id="KW-1185">Reference proteome</keyword>
<accession>A0A5B9VVS6</accession>
<evidence type="ECO:0000313" key="2">
    <source>
        <dbReference type="Proteomes" id="UP000324233"/>
    </source>
</evidence>
<dbReference type="EMBL" id="CP042997">
    <property type="protein sequence ID" value="QEH32556.1"/>
    <property type="molecule type" value="Genomic_DNA"/>
</dbReference>
<dbReference type="RefSeq" id="WP_148591838.1">
    <property type="nucleotide sequence ID" value="NZ_CP042997.1"/>
</dbReference>
<dbReference type="AlphaFoldDB" id="A0A5B9VVS6"/>